<evidence type="ECO:0000256" key="4">
    <source>
        <dbReference type="ARBA" id="ARBA00022839"/>
    </source>
</evidence>
<evidence type="ECO:0000256" key="3">
    <source>
        <dbReference type="ARBA" id="ARBA00022801"/>
    </source>
</evidence>
<dbReference type="Pfam" id="PF13742">
    <property type="entry name" value="tRNA_anti_2"/>
    <property type="match status" value="1"/>
</dbReference>
<dbReference type="EC" id="3.1.11.6" evidence="5"/>
<comment type="subcellular location">
    <subcellularLocation>
        <location evidence="5 6">Cytoplasm</location>
    </subcellularLocation>
</comment>
<evidence type="ECO:0000259" key="7">
    <source>
        <dbReference type="Pfam" id="PF02601"/>
    </source>
</evidence>
<dbReference type="RefSeq" id="WP_071151778.1">
    <property type="nucleotide sequence ID" value="NZ_QQRT01000018.1"/>
</dbReference>
<comment type="caution">
    <text evidence="9">The sequence shown here is derived from an EMBL/GenBank/DDBJ whole genome shotgun (WGS) entry which is preliminary data.</text>
</comment>
<feature type="domain" description="Exonuclease VII large subunit C-terminal" evidence="7">
    <location>
        <begin position="126"/>
        <end position="437"/>
    </location>
</feature>
<sequence length="450" mass="50114">MTSDPYLSVKALTKYIKKKFDADPHLRDVYVKGELSNVKIHSSGHIYFTLKDNSARLPAVMFAASARTVKFKPESGMTVLIRGDVSVYEASGQYQLYAQSMQPDGIGDYYLAFEQLKEKLSKEGVFNAVHKKPLPRYPDKIAVVTAPTGAAVRDIIITLNRRYPMAKITIFPTLVQGEQSTRSIVQSIQAANAANFDVMIVGRGGGSIEDLWSFNEEAVARAIFDSRIPVISAVGHETDTTIADFVADLRAATPTAAAELAVPSRADLLDKVINQQSSMYRVVSNLLDREKTALTKVAASMPFAYPDRLYRPFIERVERASDSLQREVFQHLNRSRERFENLDRQLANRIPVQRIKQSQADIGHLQKRLDQSAHIVLNNNKMKLSSAIRTLDALSPLKLMERGYTIPYKDGLVVKSIHQVEAGDELNVTMQDGTVEATVKNTIPTKKGCI</sequence>
<dbReference type="EMBL" id="MBQG01000002">
    <property type="protein sequence ID" value="OHX57169.1"/>
    <property type="molecule type" value="Genomic_DNA"/>
</dbReference>
<evidence type="ECO:0000256" key="6">
    <source>
        <dbReference type="RuleBase" id="RU004355"/>
    </source>
</evidence>
<comment type="catalytic activity">
    <reaction evidence="5 6">
        <text>Exonucleolytic cleavage in either 5'- to 3'- or 3'- to 5'-direction to yield nucleoside 5'-phosphates.</text>
        <dbReference type="EC" id="3.1.11.6"/>
    </reaction>
</comment>
<dbReference type="InterPro" id="IPR003753">
    <property type="entry name" value="Exonuc_VII_L"/>
</dbReference>
<keyword evidence="3 5" id="KW-0378">Hydrolase</keyword>
<dbReference type="PANTHER" id="PTHR30008">
    <property type="entry name" value="EXODEOXYRIBONUCLEASE 7 LARGE SUBUNIT"/>
    <property type="match status" value="1"/>
</dbReference>
<accession>A0ABX3D1M7</accession>
<keyword evidence="4 5" id="KW-0269">Exonuclease</keyword>
<keyword evidence="2 5" id="KW-0540">Nuclease</keyword>
<evidence type="ECO:0000256" key="2">
    <source>
        <dbReference type="ARBA" id="ARBA00022722"/>
    </source>
</evidence>
<dbReference type="InterPro" id="IPR025824">
    <property type="entry name" value="OB-fold_nuc-bd_dom"/>
</dbReference>
<evidence type="ECO:0000259" key="8">
    <source>
        <dbReference type="Pfam" id="PF13742"/>
    </source>
</evidence>
<protein>
    <recommendedName>
        <fullName evidence="5">Exodeoxyribonuclease 7 large subunit</fullName>
        <ecNumber evidence="5">3.1.11.6</ecNumber>
    </recommendedName>
    <alternativeName>
        <fullName evidence="5">Exodeoxyribonuclease VII large subunit</fullName>
        <shortName evidence="5">Exonuclease VII large subunit</shortName>
    </alternativeName>
</protein>
<keyword evidence="10" id="KW-1185">Reference proteome</keyword>
<reference evidence="9" key="1">
    <citation type="submission" date="2016-07" db="EMBL/GenBank/DDBJ databases">
        <title>Draft genome Planococcus salivarum.</title>
        <authorList>
            <person name="See-Too W.S."/>
        </authorList>
    </citation>
    <scope>NUCLEOTIDE SEQUENCE [LARGE SCALE GENOMIC DNA]</scope>
    <source>
        <strain evidence="9">DSM 23820</strain>
    </source>
</reference>
<dbReference type="CDD" id="cd04489">
    <property type="entry name" value="ExoVII_LU_OBF"/>
    <property type="match status" value="1"/>
</dbReference>
<dbReference type="Pfam" id="PF02601">
    <property type="entry name" value="Exonuc_VII_L"/>
    <property type="match status" value="1"/>
</dbReference>
<dbReference type="Proteomes" id="UP000242153">
    <property type="component" value="Unassembled WGS sequence"/>
</dbReference>
<evidence type="ECO:0000256" key="1">
    <source>
        <dbReference type="ARBA" id="ARBA00022490"/>
    </source>
</evidence>
<name>A0ABX3D1M7_9BACL</name>
<evidence type="ECO:0000313" key="9">
    <source>
        <dbReference type="EMBL" id="OHX57169.1"/>
    </source>
</evidence>
<comment type="similarity">
    <text evidence="5 6">Belongs to the XseA family.</text>
</comment>
<dbReference type="NCBIfam" id="TIGR00237">
    <property type="entry name" value="xseA"/>
    <property type="match status" value="1"/>
</dbReference>
<evidence type="ECO:0000256" key="5">
    <source>
        <dbReference type="HAMAP-Rule" id="MF_00378"/>
    </source>
</evidence>
<dbReference type="PANTHER" id="PTHR30008:SF0">
    <property type="entry name" value="EXODEOXYRIBONUCLEASE 7 LARGE SUBUNIT"/>
    <property type="match status" value="1"/>
</dbReference>
<dbReference type="InterPro" id="IPR020579">
    <property type="entry name" value="Exonuc_VII_lsu_C"/>
</dbReference>
<comment type="subunit">
    <text evidence="5">Heterooligomer composed of large and small subunits.</text>
</comment>
<evidence type="ECO:0000313" key="10">
    <source>
        <dbReference type="Proteomes" id="UP000242153"/>
    </source>
</evidence>
<comment type="function">
    <text evidence="5">Bidirectionally degrades single-stranded DNA into large acid-insoluble oligonucleotides, which are then degraded further into small acid-soluble oligonucleotides.</text>
</comment>
<dbReference type="HAMAP" id="MF_00378">
    <property type="entry name" value="Exonuc_7_L"/>
    <property type="match status" value="1"/>
</dbReference>
<keyword evidence="1 5" id="KW-0963">Cytoplasm</keyword>
<organism evidence="9 10">
    <name type="scientific">Planococcus salinarum</name>
    <dbReference type="NCBI Taxonomy" id="622695"/>
    <lineage>
        <taxon>Bacteria</taxon>
        <taxon>Bacillati</taxon>
        <taxon>Bacillota</taxon>
        <taxon>Bacilli</taxon>
        <taxon>Bacillales</taxon>
        <taxon>Caryophanaceae</taxon>
        <taxon>Planococcus</taxon>
    </lineage>
</organism>
<gene>
    <name evidence="5" type="primary">xseA</name>
    <name evidence="9" type="ORF">BB776_01105</name>
</gene>
<feature type="domain" description="OB-fold nucleic acid binding" evidence="8">
    <location>
        <begin position="7"/>
        <end position="102"/>
    </location>
</feature>
<proteinExistence type="inferred from homology"/>